<organism evidence="1 2">
    <name type="scientific">Ancylobacter vacuolatus</name>
    <dbReference type="NCBI Taxonomy" id="223389"/>
    <lineage>
        <taxon>Bacteria</taxon>
        <taxon>Pseudomonadati</taxon>
        <taxon>Pseudomonadota</taxon>
        <taxon>Alphaproteobacteria</taxon>
        <taxon>Hyphomicrobiales</taxon>
        <taxon>Xanthobacteraceae</taxon>
        <taxon>Ancylobacter</taxon>
    </lineage>
</organism>
<gene>
    <name evidence="1" type="ORF">J2S76_001172</name>
</gene>
<evidence type="ECO:0000313" key="1">
    <source>
        <dbReference type="EMBL" id="MDQ0346755.1"/>
    </source>
</evidence>
<reference evidence="1 2" key="1">
    <citation type="submission" date="2023-07" db="EMBL/GenBank/DDBJ databases">
        <title>Genomic Encyclopedia of Type Strains, Phase IV (KMG-IV): sequencing the most valuable type-strain genomes for metagenomic binning, comparative biology and taxonomic classification.</title>
        <authorList>
            <person name="Goeker M."/>
        </authorList>
    </citation>
    <scope>NUCLEOTIDE SEQUENCE [LARGE SCALE GENOMIC DNA]</scope>
    <source>
        <strain evidence="1 2">DSM 1277</strain>
    </source>
</reference>
<sequence length="131" mass="14611">MSGAVRRLNLPGARVYTDQRARDPLGFALPPPERRRYHLLAIARPSRDPSFLPAGWSGLGFNDDPSPAPFELGPVEIRGLFVHVFDGETIDLLLQRLDTVSDFIAYLSSRAATLCSGNGFRFMLWQRLSLP</sequence>
<proteinExistence type="predicted"/>
<comment type="caution">
    <text evidence="1">The sequence shown here is derived from an EMBL/GenBank/DDBJ whole genome shotgun (WGS) entry which is preliminary data.</text>
</comment>
<dbReference type="RefSeq" id="WP_307058415.1">
    <property type="nucleotide sequence ID" value="NZ_JAUSUH010000002.1"/>
</dbReference>
<name>A0ABU0DEB5_9HYPH</name>
<protein>
    <submittedName>
        <fullName evidence="1">Uncharacterized protein</fullName>
    </submittedName>
</protein>
<keyword evidence="2" id="KW-1185">Reference proteome</keyword>
<accession>A0ABU0DEB5</accession>
<dbReference type="EMBL" id="JAUSUH010000002">
    <property type="protein sequence ID" value="MDQ0346755.1"/>
    <property type="molecule type" value="Genomic_DNA"/>
</dbReference>
<dbReference type="Proteomes" id="UP001238467">
    <property type="component" value="Unassembled WGS sequence"/>
</dbReference>
<evidence type="ECO:0000313" key="2">
    <source>
        <dbReference type="Proteomes" id="UP001238467"/>
    </source>
</evidence>